<gene>
    <name evidence="1" type="ORF">BEMITA_LOCUS11083</name>
</gene>
<dbReference type="Proteomes" id="UP001152759">
    <property type="component" value="Chromosome 6"/>
</dbReference>
<sequence>MSNSNNLNITPLDNIPAHLKLKKMKRPRMDIVNLSPKKICRSEDQRNEVLQKTNDEEIIQHLSHSWTLSGFNGLRACRSFLFTADFGVFNELVEATYHQLCTMSPQYTQNISMGMFMYYCGVALWYRLYAIRYAQGGDTSWMFSVMKCVMPDQFALPKPICEFLDAVGDFTEPSGIFWKLTFPDMNEHSHFGQMAAGSFYKYLAYPAPAVLIATLKQELDVFTLAQVPYSNWRLRSIDYEGCPSDAVFNANVCGYYVPPRAAIYAVTPDDVITQRLANALDTLTDPNVSLNPPWVVPELLTYISDANVTLIEDYFMEKNYKNESNFGSIVQIGFVKFPAKTEHDTPSTLNDVLGCSSFHISDDLSKLIPVFRLRADRVVSLKSYPYNFKNHKAVPPYWSENINANFNNTYARKRLNLPVFCTSCVDRQLAVAQYVESFSEES</sequence>
<evidence type="ECO:0000313" key="2">
    <source>
        <dbReference type="Proteomes" id="UP001152759"/>
    </source>
</evidence>
<reference evidence="1" key="1">
    <citation type="submission" date="2021-12" db="EMBL/GenBank/DDBJ databases">
        <authorList>
            <person name="King R."/>
        </authorList>
    </citation>
    <scope>NUCLEOTIDE SEQUENCE</scope>
</reference>
<proteinExistence type="predicted"/>
<protein>
    <submittedName>
        <fullName evidence="1">Uncharacterized protein</fullName>
    </submittedName>
</protein>
<keyword evidence="2" id="KW-1185">Reference proteome</keyword>
<organism evidence="1 2">
    <name type="scientific">Bemisia tabaci</name>
    <name type="common">Sweetpotato whitefly</name>
    <name type="synonym">Aleurodes tabaci</name>
    <dbReference type="NCBI Taxonomy" id="7038"/>
    <lineage>
        <taxon>Eukaryota</taxon>
        <taxon>Metazoa</taxon>
        <taxon>Ecdysozoa</taxon>
        <taxon>Arthropoda</taxon>
        <taxon>Hexapoda</taxon>
        <taxon>Insecta</taxon>
        <taxon>Pterygota</taxon>
        <taxon>Neoptera</taxon>
        <taxon>Paraneoptera</taxon>
        <taxon>Hemiptera</taxon>
        <taxon>Sternorrhyncha</taxon>
        <taxon>Aleyrodoidea</taxon>
        <taxon>Aleyrodidae</taxon>
        <taxon>Aleyrodinae</taxon>
        <taxon>Bemisia</taxon>
    </lineage>
</organism>
<dbReference type="EMBL" id="OU963867">
    <property type="protein sequence ID" value="CAH0774773.1"/>
    <property type="molecule type" value="Genomic_DNA"/>
</dbReference>
<evidence type="ECO:0000313" key="1">
    <source>
        <dbReference type="EMBL" id="CAH0774773.1"/>
    </source>
</evidence>
<dbReference type="AlphaFoldDB" id="A0A9P0G5R5"/>
<dbReference type="KEGG" id="btab:109042040"/>
<accession>A0A9P0G5R5</accession>
<name>A0A9P0G5R5_BEMTA</name>